<evidence type="ECO:0000313" key="1">
    <source>
        <dbReference type="EMBL" id="PKQ66470.1"/>
    </source>
</evidence>
<organism evidence="1 2">
    <name type="scientific">Labilibaculum manganireducens</name>
    <dbReference type="NCBI Taxonomy" id="1940525"/>
    <lineage>
        <taxon>Bacteria</taxon>
        <taxon>Pseudomonadati</taxon>
        <taxon>Bacteroidota</taxon>
        <taxon>Bacteroidia</taxon>
        <taxon>Marinilabiliales</taxon>
        <taxon>Marinifilaceae</taxon>
        <taxon>Labilibaculum</taxon>
    </lineage>
</organism>
<dbReference type="RefSeq" id="WP_101309818.1">
    <property type="nucleotide sequence ID" value="NZ_MVDE01000014.1"/>
</dbReference>
<reference evidence="1 2" key="1">
    <citation type="journal article" date="2017" name="Front. Microbiol.">
        <title>Labilibaculum manganireducens gen. nov., sp. nov. and Labilibaculum filiforme sp. nov., Novel Bacteroidetes Isolated from Subsurface Sediments of the Baltic Sea.</title>
        <authorList>
            <person name="Vandieken V."/>
            <person name="Marshall I.P."/>
            <person name="Niemann H."/>
            <person name="Engelen B."/>
            <person name="Cypionka H."/>
        </authorList>
    </citation>
    <scope>NUCLEOTIDE SEQUENCE [LARGE SCALE GENOMIC DNA]</scope>
    <source>
        <strain evidence="1 2">59.10-2M</strain>
    </source>
</reference>
<name>A0A2N3I849_9BACT</name>
<dbReference type="EMBL" id="MVDE01000014">
    <property type="protein sequence ID" value="PKQ66470.1"/>
    <property type="molecule type" value="Genomic_DNA"/>
</dbReference>
<dbReference type="Proteomes" id="UP000233618">
    <property type="component" value="Unassembled WGS sequence"/>
</dbReference>
<proteinExistence type="predicted"/>
<accession>A0A2N3I849</accession>
<evidence type="ECO:0000313" key="2">
    <source>
        <dbReference type="Proteomes" id="UP000233618"/>
    </source>
</evidence>
<dbReference type="AlphaFoldDB" id="A0A2N3I849"/>
<gene>
    <name evidence="1" type="ORF">BZG01_10600</name>
</gene>
<keyword evidence="2" id="KW-1185">Reference proteome</keyword>
<protein>
    <submittedName>
        <fullName evidence="1">Uncharacterized protein</fullName>
    </submittedName>
</protein>
<comment type="caution">
    <text evidence="1">The sequence shown here is derived from an EMBL/GenBank/DDBJ whole genome shotgun (WGS) entry which is preliminary data.</text>
</comment>
<sequence length="553" mass="64812">MSDSLRDIANQINQMSKDYEFGTLQDIRKDLKGLKKKANSNIFVDDSKTMTDTWAFHYGGRTELQFNIGFEDEGFRYGLAFSLEPSQRLPDINLLKPKIKKLNALYEEKPELFSDYKMWYWQNGERSEIFDFRKISSDLIQIGTFIFFGKLVEEGKHDYGVILNTFDKMLPIYTSVETEIPETNVQNTKTCVLKPIMWNTNNYKGPSGFISAGGFSKDYGYGHEEWNNDNKWIWRNYKVFHTESKPKLLEYSSDGNLCIVMIASFDKNQYAVGIATNVYHNEDEERKLIATELNTFDNYNQVWQQDSVRIAFDNDKENFLKHWQKNYTWVQWKCPIENYYWFEKPILLNPHDFSDKEKLISMHGSYQRVLPQQILQTLSKYLSDKAEIIDWLTSGEFDTDWLADTAKVSSNAKLRKKYSGSGANAPTTKSFSYWVKGQRNIEPLHAKLQALFVKHLSKKGISYEENKDFIDVQYKHGTKLYYCEIKPTQNMDSKYAIRIAVGQLLEYQYFNQKNANLEIVISSKPKDSEIDFVKSLNMRLTYLDELTNEFITE</sequence>